<feature type="chain" id="PRO_5006043101" description="Ig-like domain-containing protein" evidence="1">
    <location>
        <begin position="24"/>
        <end position="867"/>
    </location>
</feature>
<protein>
    <recommendedName>
        <fullName evidence="2">Ig-like domain-containing protein</fullName>
    </recommendedName>
</protein>
<feature type="domain" description="Ig-like" evidence="2">
    <location>
        <begin position="616"/>
        <end position="702"/>
    </location>
</feature>
<gene>
    <name evidence="3" type="ORF">DC20_21115</name>
</gene>
<dbReference type="Proteomes" id="UP000061382">
    <property type="component" value="Chromosome"/>
</dbReference>
<sequence>MHSFKSYLLIFAIYLYSSSLLHAQTTATKCGAAITPPAATTVCSGTQLTATPSGNFFYQWQKDGVNIPNANTRTLPLEESGSYRVIVRGASCAADTSAAVAMTVNKEEALFSIDKRERVNPQSADTCGIPVKVTLKNESKPATGLTYTWEILEGEDPADPKFVKYVEGTSATSENPILQFYKKGQYKIKLRIKGACFDPANPDGPVDPVDPDDPDAESDGRYVHEETVVIVYPQVQPQGFEECEDPTPGATITLSGSQLATLDLNLGTLRPGSITWTVPAGVTIDNPNIENPQITFPKRGTHVLSVKFANECEFSDALPGSQVTRIEVTFSPRPPKPVLSRSEAFVCAGGTYELAPTLNDPRRLYNFYANEFSTTPLNTGGPAPSYFAGPINGRMVIYVAAIEGQCESFERTPFTLNVIQQDIENSITADQTICANTKPVALNGSNAQVGTTRPIYLWESKATGEANFSPAAGTNNQQSYSPEALTETTAFRRTVTFEGCDVPNLSNEVIINVLPVIDPSTNVIQTNKTVVCKGDVPTLTGNLISGDIDYLWESSTTSATTGFIPAVGSDNTNGAQFTPGFITQTTWYRRTAKYKNTQCEPVPSAEAIQVTIDELPAGPAVKATTASTCQGGSAVLEVIPGTSTTPLTYVWYTESSGGTPIGSGTPFTTPPLTQNTTFYVEAVNANKCVSQQRTSVMVTVLPITADAGRDTTIIEGQSITLRGSGAAGATYTWSPATGLSNPNVANPVATPTVTTTYTLTVSNGDQDCVATDEVTITVIPRIRIVNTFSPNRDGINEFWEIENIQNFPEATVEIFNRYGAQVFKSNGYSQPWDGTHNGNPLPLATYYYIIRLNKNEKPFTGSVTIIK</sequence>
<dbReference type="Pfam" id="PF19081">
    <property type="entry name" value="Ig_7"/>
    <property type="match status" value="2"/>
</dbReference>
<dbReference type="STRING" id="512763.DC20_21115"/>
<feature type="signal peptide" evidence="1">
    <location>
        <begin position="1"/>
        <end position="23"/>
    </location>
</feature>
<keyword evidence="4" id="KW-1185">Reference proteome</keyword>
<evidence type="ECO:0000259" key="2">
    <source>
        <dbReference type="Pfam" id="PF19081"/>
    </source>
</evidence>
<accession>A0A0P0CZW3</accession>
<evidence type="ECO:0000256" key="1">
    <source>
        <dbReference type="SAM" id="SignalP"/>
    </source>
</evidence>
<reference evidence="3 4" key="1">
    <citation type="submission" date="2015-08" db="EMBL/GenBank/DDBJ databases">
        <title>Complete genome sequence of Rufibacter tibetensis strain 1351t, a radiation-resistant bacterium from tibet plateau.</title>
        <authorList>
            <person name="Dai J."/>
        </authorList>
    </citation>
    <scope>NUCLEOTIDE SEQUENCE [LARGE SCALE GENOMIC DNA]</scope>
    <source>
        <strain evidence="3 4">1351</strain>
    </source>
</reference>
<dbReference type="InterPro" id="IPR026341">
    <property type="entry name" value="T9SS_type_B"/>
</dbReference>
<organism evidence="3 4">
    <name type="scientific">Rufibacter tibetensis</name>
    <dbReference type="NCBI Taxonomy" id="512763"/>
    <lineage>
        <taxon>Bacteria</taxon>
        <taxon>Pseudomonadati</taxon>
        <taxon>Bacteroidota</taxon>
        <taxon>Cytophagia</taxon>
        <taxon>Cytophagales</taxon>
        <taxon>Hymenobacteraceae</taxon>
        <taxon>Rufibacter</taxon>
    </lineage>
</organism>
<keyword evidence="1" id="KW-0732">Signal</keyword>
<dbReference type="KEGG" id="rti:DC20_21115"/>
<dbReference type="NCBIfam" id="TIGR04131">
    <property type="entry name" value="Bac_Flav_CTERM"/>
    <property type="match status" value="1"/>
</dbReference>
<dbReference type="Pfam" id="PF13585">
    <property type="entry name" value="CHU_C"/>
    <property type="match status" value="1"/>
</dbReference>
<dbReference type="AlphaFoldDB" id="A0A0P0CZW3"/>
<dbReference type="InterPro" id="IPR044023">
    <property type="entry name" value="Ig_7"/>
</dbReference>
<evidence type="ECO:0000313" key="4">
    <source>
        <dbReference type="Proteomes" id="UP000061382"/>
    </source>
</evidence>
<name>A0A0P0CZW3_9BACT</name>
<proteinExistence type="predicted"/>
<dbReference type="EMBL" id="CP012643">
    <property type="protein sequence ID" value="ALJ01036.1"/>
    <property type="molecule type" value="Genomic_DNA"/>
</dbReference>
<dbReference type="RefSeq" id="WP_062545671.1">
    <property type="nucleotide sequence ID" value="NZ_CP012643.1"/>
</dbReference>
<dbReference type="OrthoDB" id="7794186at2"/>
<dbReference type="InterPro" id="IPR013783">
    <property type="entry name" value="Ig-like_fold"/>
</dbReference>
<dbReference type="Gene3D" id="2.60.40.10">
    <property type="entry name" value="Immunoglobulins"/>
    <property type="match status" value="2"/>
</dbReference>
<dbReference type="PATRIC" id="fig|512763.3.peg.4638"/>
<evidence type="ECO:0000313" key="3">
    <source>
        <dbReference type="EMBL" id="ALJ01036.1"/>
    </source>
</evidence>
<feature type="domain" description="Ig-like" evidence="2">
    <location>
        <begin position="334"/>
        <end position="418"/>
    </location>
</feature>